<dbReference type="OrthoDB" id="1440764at2"/>
<keyword evidence="1" id="KW-0732">Signal</keyword>
<sequence>MSLSLLTKTLIFTISFCACSLLAQTSDTIDNKIKQSKTHLNIEFSGVVPIAIGNNFAADGMDFKYGLDFSFKGYFNNHFFFGLKFQHLRADVADVTLVGVFEHSNVNSYLAVGGYRFILDEQFNLETSLGIGATVYNNKKTSTTFDEKIDFEDDATTLLFSTAASYEISKNLKVFIKPEYRIDFMQIDTAPIRQDFFDEAHFLNILVGIRFGY</sequence>
<evidence type="ECO:0000256" key="1">
    <source>
        <dbReference type="SAM" id="SignalP"/>
    </source>
</evidence>
<dbReference type="Proteomes" id="UP000306552">
    <property type="component" value="Unassembled WGS sequence"/>
</dbReference>
<proteinExistence type="predicted"/>
<dbReference type="SUPFAM" id="SSF56925">
    <property type="entry name" value="OMPA-like"/>
    <property type="match status" value="1"/>
</dbReference>
<feature type="signal peptide" evidence="1">
    <location>
        <begin position="1"/>
        <end position="23"/>
    </location>
</feature>
<dbReference type="EMBL" id="SWMU01000002">
    <property type="protein sequence ID" value="TKS56654.1"/>
    <property type="molecule type" value="Genomic_DNA"/>
</dbReference>
<feature type="chain" id="PRO_5020278611" evidence="1">
    <location>
        <begin position="24"/>
        <end position="213"/>
    </location>
</feature>
<evidence type="ECO:0000313" key="3">
    <source>
        <dbReference type="Proteomes" id="UP000306552"/>
    </source>
</evidence>
<dbReference type="InterPro" id="IPR011250">
    <property type="entry name" value="OMP/PagP_B-barrel"/>
</dbReference>
<comment type="caution">
    <text evidence="2">The sequence shown here is derived from an EMBL/GenBank/DDBJ whole genome shotgun (WGS) entry which is preliminary data.</text>
</comment>
<organism evidence="2 3">
    <name type="scientific">Mesohalobacter halotolerans</name>
    <dbReference type="NCBI Taxonomy" id="1883405"/>
    <lineage>
        <taxon>Bacteria</taxon>
        <taxon>Pseudomonadati</taxon>
        <taxon>Bacteroidota</taxon>
        <taxon>Flavobacteriia</taxon>
        <taxon>Flavobacteriales</taxon>
        <taxon>Flavobacteriaceae</taxon>
        <taxon>Mesohalobacter</taxon>
    </lineage>
</organism>
<keyword evidence="3" id="KW-1185">Reference proteome</keyword>
<accession>A0A4U5TT53</accession>
<dbReference type="AlphaFoldDB" id="A0A4U5TT53"/>
<dbReference type="RefSeq" id="WP_138931756.1">
    <property type="nucleotide sequence ID" value="NZ_SWMU01000002.1"/>
</dbReference>
<protein>
    <submittedName>
        <fullName evidence="2">Autotransporter outer membrane beta-barrel domain-containing protein</fullName>
    </submittedName>
</protein>
<evidence type="ECO:0000313" key="2">
    <source>
        <dbReference type="EMBL" id="TKS56654.1"/>
    </source>
</evidence>
<gene>
    <name evidence="2" type="ORF">FCN74_06385</name>
</gene>
<name>A0A4U5TT53_9FLAO</name>
<dbReference type="Gene3D" id="2.40.160.20">
    <property type="match status" value="1"/>
</dbReference>
<reference evidence="2 3" key="1">
    <citation type="submission" date="2019-04" db="EMBL/GenBank/DDBJ databases">
        <title>Psychroflexus halotolerans sp. nov., isolated from a marine solar saltern.</title>
        <authorList>
            <person name="Feng X."/>
        </authorList>
    </citation>
    <scope>NUCLEOTIDE SEQUENCE [LARGE SCALE GENOMIC DNA]</scope>
    <source>
        <strain evidence="2 3">WDS2C27</strain>
    </source>
</reference>